<keyword evidence="8" id="KW-1185">Reference proteome</keyword>
<evidence type="ECO:0000256" key="5">
    <source>
        <dbReference type="ARBA" id="ARBA00023136"/>
    </source>
</evidence>
<proteinExistence type="predicted"/>
<keyword evidence="4 6" id="KW-1133">Transmembrane helix</keyword>
<comment type="caution">
    <text evidence="7">The sequence shown here is derived from an EMBL/GenBank/DDBJ whole genome shotgun (WGS) entry which is preliminary data.</text>
</comment>
<dbReference type="PANTHER" id="PTHR39087:SF2">
    <property type="entry name" value="UPF0104 MEMBRANE PROTEIN MJ1595"/>
    <property type="match status" value="1"/>
</dbReference>
<evidence type="ECO:0000313" key="8">
    <source>
        <dbReference type="Proteomes" id="UP001501508"/>
    </source>
</evidence>
<evidence type="ECO:0000256" key="4">
    <source>
        <dbReference type="ARBA" id="ARBA00022989"/>
    </source>
</evidence>
<feature type="transmembrane region" description="Helical" evidence="6">
    <location>
        <begin position="178"/>
        <end position="200"/>
    </location>
</feature>
<feature type="transmembrane region" description="Helical" evidence="6">
    <location>
        <begin position="6"/>
        <end position="26"/>
    </location>
</feature>
<keyword evidence="3 6" id="KW-0812">Transmembrane</keyword>
<feature type="transmembrane region" description="Helical" evidence="6">
    <location>
        <begin position="38"/>
        <end position="58"/>
    </location>
</feature>
<feature type="transmembrane region" description="Helical" evidence="6">
    <location>
        <begin position="259"/>
        <end position="280"/>
    </location>
</feature>
<dbReference type="RefSeq" id="WP_345030819.1">
    <property type="nucleotide sequence ID" value="NZ_BAABEY010000029.1"/>
</dbReference>
<reference evidence="8" key="1">
    <citation type="journal article" date="2019" name="Int. J. Syst. Evol. Microbiol.">
        <title>The Global Catalogue of Microorganisms (GCM) 10K type strain sequencing project: providing services to taxonomists for standard genome sequencing and annotation.</title>
        <authorList>
            <consortium name="The Broad Institute Genomics Platform"/>
            <consortium name="The Broad Institute Genome Sequencing Center for Infectious Disease"/>
            <person name="Wu L."/>
            <person name="Ma J."/>
        </authorList>
    </citation>
    <scope>NUCLEOTIDE SEQUENCE [LARGE SCALE GENOMIC DNA]</scope>
    <source>
        <strain evidence="8">JCM 31920</strain>
    </source>
</reference>
<protein>
    <submittedName>
        <fullName evidence="7">Lysylphosphatidylglycerol synthase transmembrane domain-containing protein</fullName>
    </submittedName>
</protein>
<evidence type="ECO:0000256" key="2">
    <source>
        <dbReference type="ARBA" id="ARBA00022475"/>
    </source>
</evidence>
<evidence type="ECO:0000256" key="3">
    <source>
        <dbReference type="ARBA" id="ARBA00022692"/>
    </source>
</evidence>
<dbReference type="InterPro" id="IPR022791">
    <property type="entry name" value="L-PG_synthase/AglD"/>
</dbReference>
<dbReference type="PANTHER" id="PTHR39087">
    <property type="entry name" value="UPF0104 MEMBRANE PROTEIN MJ1595"/>
    <property type="match status" value="1"/>
</dbReference>
<keyword evidence="5 6" id="KW-0472">Membrane</keyword>
<evidence type="ECO:0000256" key="6">
    <source>
        <dbReference type="SAM" id="Phobius"/>
    </source>
</evidence>
<keyword evidence="2" id="KW-1003">Cell membrane</keyword>
<accession>A0ABP8M602</accession>
<comment type="subcellular location">
    <subcellularLocation>
        <location evidence="1">Cell membrane</location>
        <topology evidence="1">Multi-pass membrane protein</topology>
    </subcellularLocation>
</comment>
<sequence length="349" mass="39184">MNTRRYKLLFFALGVLTMAVLVYRTGWREMVGHIAGMGYWLAPVIGSWIIIYLLNAWAFHDIIYERDKPETRLAFGRVLQLTISGYAINYITPFVGLGGEPYRIMELRPMLGIARASSAVVQYGLMHMLSHVVFWLFSLVLIVVFLEPGMLLLTGCAALLAAGLLLGFLFMRMYRRGFLVAVLVSVSKWPLVGGKASFFLERHRATLTGIDDQIKTLYADRRSTFYRSMSLEFLARIVGCAEIYFIGAAIHLDMSWLDALIISSGSSLFANLVFFFPMQLGTREGGMALALKSVGLPAASGVFISLVTRIRELFWIAVGYGLMYFQERGQEEIYSIKTSSTKHDKGDLI</sequence>
<dbReference type="EMBL" id="BAABEY010000029">
    <property type="protein sequence ID" value="GAA4443091.1"/>
    <property type="molecule type" value="Genomic_DNA"/>
</dbReference>
<feature type="transmembrane region" description="Helical" evidence="6">
    <location>
        <begin position="120"/>
        <end position="145"/>
    </location>
</feature>
<dbReference type="Proteomes" id="UP001501508">
    <property type="component" value="Unassembled WGS sequence"/>
</dbReference>
<gene>
    <name evidence="7" type="ORF">GCM10023091_30930</name>
</gene>
<organism evidence="7 8">
    <name type="scientific">Ravibacter arvi</name>
    <dbReference type="NCBI Taxonomy" id="2051041"/>
    <lineage>
        <taxon>Bacteria</taxon>
        <taxon>Pseudomonadati</taxon>
        <taxon>Bacteroidota</taxon>
        <taxon>Cytophagia</taxon>
        <taxon>Cytophagales</taxon>
        <taxon>Spirosomataceae</taxon>
        <taxon>Ravibacter</taxon>
    </lineage>
</organism>
<feature type="transmembrane region" description="Helical" evidence="6">
    <location>
        <begin position="233"/>
        <end position="252"/>
    </location>
</feature>
<name>A0ABP8M602_9BACT</name>
<feature type="transmembrane region" description="Helical" evidence="6">
    <location>
        <begin position="286"/>
        <end position="307"/>
    </location>
</feature>
<evidence type="ECO:0000313" key="7">
    <source>
        <dbReference type="EMBL" id="GAA4443091.1"/>
    </source>
</evidence>
<feature type="transmembrane region" description="Helical" evidence="6">
    <location>
        <begin position="151"/>
        <end position="171"/>
    </location>
</feature>
<dbReference type="Pfam" id="PF03706">
    <property type="entry name" value="LPG_synthase_TM"/>
    <property type="match status" value="1"/>
</dbReference>
<evidence type="ECO:0000256" key="1">
    <source>
        <dbReference type="ARBA" id="ARBA00004651"/>
    </source>
</evidence>